<dbReference type="NCBIfam" id="TIGR00099">
    <property type="entry name" value="Cof-subfamily"/>
    <property type="match status" value="1"/>
</dbReference>
<dbReference type="NCBIfam" id="TIGR01484">
    <property type="entry name" value="HAD-SF-IIB"/>
    <property type="match status" value="1"/>
</dbReference>
<dbReference type="AlphaFoldDB" id="A0A845QU20"/>
<dbReference type="RefSeq" id="WP_160195823.1">
    <property type="nucleotide sequence ID" value="NZ_QXXA01000001.1"/>
</dbReference>
<evidence type="ECO:0000313" key="2">
    <source>
        <dbReference type="Proteomes" id="UP000467132"/>
    </source>
</evidence>
<accession>A0A845QU20</accession>
<evidence type="ECO:0000313" key="1">
    <source>
        <dbReference type="EMBL" id="NBI05309.1"/>
    </source>
</evidence>
<dbReference type="PANTHER" id="PTHR10000">
    <property type="entry name" value="PHOSPHOSERINE PHOSPHATASE"/>
    <property type="match status" value="1"/>
</dbReference>
<dbReference type="SFLD" id="SFLDS00003">
    <property type="entry name" value="Haloacid_Dehalogenase"/>
    <property type="match status" value="1"/>
</dbReference>
<name>A0A845QU20_9CLOT</name>
<dbReference type="Gene3D" id="3.40.50.1000">
    <property type="entry name" value="HAD superfamily/HAD-like"/>
    <property type="match status" value="1"/>
</dbReference>
<dbReference type="GO" id="GO:0016791">
    <property type="term" value="F:phosphatase activity"/>
    <property type="evidence" value="ECO:0007669"/>
    <property type="project" value="TreeGrafter"/>
</dbReference>
<dbReference type="InterPro" id="IPR006379">
    <property type="entry name" value="HAD-SF_hydro_IIB"/>
</dbReference>
<dbReference type="InterPro" id="IPR023214">
    <property type="entry name" value="HAD_sf"/>
</dbReference>
<organism evidence="1 2">
    <name type="scientific">Senegalia massiliensis</name>
    <dbReference type="NCBI Taxonomy" id="1720316"/>
    <lineage>
        <taxon>Bacteria</taxon>
        <taxon>Bacillati</taxon>
        <taxon>Bacillota</taxon>
        <taxon>Clostridia</taxon>
        <taxon>Eubacteriales</taxon>
        <taxon>Clostridiaceae</taxon>
        <taxon>Senegalia</taxon>
    </lineage>
</organism>
<dbReference type="OrthoDB" id="9781413at2"/>
<proteinExistence type="predicted"/>
<dbReference type="EMBL" id="QXXA01000001">
    <property type="protein sequence ID" value="NBI05309.1"/>
    <property type="molecule type" value="Genomic_DNA"/>
</dbReference>
<comment type="caution">
    <text evidence="1">The sequence shown here is derived from an EMBL/GenBank/DDBJ whole genome shotgun (WGS) entry which is preliminary data.</text>
</comment>
<dbReference type="PANTHER" id="PTHR10000:SF8">
    <property type="entry name" value="HAD SUPERFAMILY HYDROLASE-LIKE, TYPE 3"/>
    <property type="match status" value="1"/>
</dbReference>
<dbReference type="SUPFAM" id="SSF56784">
    <property type="entry name" value="HAD-like"/>
    <property type="match status" value="1"/>
</dbReference>
<dbReference type="Proteomes" id="UP000467132">
    <property type="component" value="Unassembled WGS sequence"/>
</dbReference>
<gene>
    <name evidence="1" type="ORF">D3Z33_00380</name>
</gene>
<dbReference type="Pfam" id="PF08282">
    <property type="entry name" value="Hydrolase_3"/>
    <property type="match status" value="1"/>
</dbReference>
<protein>
    <submittedName>
        <fullName evidence="1">Cof-type HAD-IIB family hydrolase</fullName>
    </submittedName>
</protein>
<dbReference type="InterPro" id="IPR036412">
    <property type="entry name" value="HAD-like_sf"/>
</dbReference>
<keyword evidence="2" id="KW-1185">Reference proteome</keyword>
<keyword evidence="1" id="KW-0378">Hydrolase</keyword>
<dbReference type="Gene3D" id="3.30.1240.10">
    <property type="match status" value="1"/>
</dbReference>
<sequence>MNYKLVAIDLDGTLLDDNKILTVENRDILKKLIDKGVEIVIATGRRYWAAKNFMKDLNENIVIISNNGNVIRNIKDDKIILEKYINRKDFIYILEQGKKNNLYPIVHINGYEKGYDFLIEKNQDYKGYNNYLDNKEDRCKKINNFLEYKENNIMVLCYFGDYEKLNRFINIISQDDKRFSYHIMTNLKKVGPMLEIMNPLGSKWKSILEYSKGKGISREEIITLGDDNNDMEMIKNSGCGIAMKNANKQVKEVSDIISSEDNNNSGVAIELKKVFNIK</sequence>
<dbReference type="InterPro" id="IPR000150">
    <property type="entry name" value="Cof"/>
</dbReference>
<dbReference type="GO" id="GO:0005829">
    <property type="term" value="C:cytosol"/>
    <property type="evidence" value="ECO:0007669"/>
    <property type="project" value="TreeGrafter"/>
</dbReference>
<dbReference type="SFLD" id="SFLDG01140">
    <property type="entry name" value="C2.B:_Phosphomannomutase_and_P"/>
    <property type="match status" value="1"/>
</dbReference>
<reference evidence="1 2" key="1">
    <citation type="submission" date="2018-08" db="EMBL/GenBank/DDBJ databases">
        <title>Murine metabolic-syndrome-specific gut microbial biobank.</title>
        <authorList>
            <person name="Liu C."/>
        </authorList>
    </citation>
    <scope>NUCLEOTIDE SEQUENCE [LARGE SCALE GENOMIC DNA]</scope>
    <source>
        <strain evidence="1 2">583</strain>
    </source>
</reference>
<dbReference type="GO" id="GO:0000287">
    <property type="term" value="F:magnesium ion binding"/>
    <property type="evidence" value="ECO:0007669"/>
    <property type="project" value="TreeGrafter"/>
</dbReference>